<dbReference type="RefSeq" id="WP_121864347.1">
    <property type="nucleotide sequence ID" value="NZ_RDEX01000001.1"/>
</dbReference>
<dbReference type="Pfam" id="PF11272">
    <property type="entry name" value="DUF3072"/>
    <property type="match status" value="1"/>
</dbReference>
<protein>
    <submittedName>
        <fullName evidence="2">DUF3072 domain-containing protein</fullName>
    </submittedName>
</protein>
<evidence type="ECO:0000313" key="3">
    <source>
        <dbReference type="Proteomes" id="UP000277871"/>
    </source>
</evidence>
<dbReference type="Proteomes" id="UP000277871">
    <property type="component" value="Unassembled WGS sequence"/>
</dbReference>
<keyword evidence="3" id="KW-1185">Reference proteome</keyword>
<dbReference type="AlphaFoldDB" id="A0A3L9L834"/>
<proteinExistence type="predicted"/>
<feature type="region of interest" description="Disordered" evidence="1">
    <location>
        <begin position="1"/>
        <end position="82"/>
    </location>
</feature>
<organism evidence="2 3">
    <name type="scientific">Kocuria tytonicola</name>
    <dbReference type="NCBI Taxonomy" id="2055946"/>
    <lineage>
        <taxon>Bacteria</taxon>
        <taxon>Bacillati</taxon>
        <taxon>Actinomycetota</taxon>
        <taxon>Actinomycetes</taxon>
        <taxon>Micrococcales</taxon>
        <taxon>Micrococcaceae</taxon>
        <taxon>Kocuria</taxon>
    </lineage>
</organism>
<evidence type="ECO:0000313" key="2">
    <source>
        <dbReference type="EMBL" id="RLY94528.1"/>
    </source>
</evidence>
<feature type="compositionally biased region" description="Low complexity" evidence="1">
    <location>
        <begin position="31"/>
        <end position="52"/>
    </location>
</feature>
<dbReference type="InterPro" id="IPR021425">
    <property type="entry name" value="DUF3072"/>
</dbReference>
<comment type="caution">
    <text evidence="2">The sequence shown here is derived from an EMBL/GenBank/DDBJ whole genome shotgun (WGS) entry which is preliminary data.</text>
</comment>
<dbReference type="EMBL" id="RDEX01000001">
    <property type="protein sequence ID" value="RLY94528.1"/>
    <property type="molecule type" value="Genomic_DNA"/>
</dbReference>
<evidence type="ECO:0000256" key="1">
    <source>
        <dbReference type="SAM" id="MobiDB-lite"/>
    </source>
</evidence>
<sequence>MTEIPAQNPQGQDAQPPLENGTPDGAVPQDAATQNVATQNGAAQNGAGQNGAPQGETIGATGDAQDSTLEKDPSDWVSGDEPMTAAQKSYLDTLAKQAGEELPADLTKAQASEHIERLKGTSN</sequence>
<gene>
    <name evidence="2" type="ORF">EAE32_04935</name>
</gene>
<accession>A0A3L9L834</accession>
<reference evidence="2 3" key="1">
    <citation type="submission" date="2018-10" db="EMBL/GenBank/DDBJ databases">
        <title>Kocuria tytonicola, new bacteria from the preen glands of American barn owls (Tyto furcata).</title>
        <authorList>
            <person name="Braun M.S."/>
            <person name="Wang E."/>
            <person name="Zimmermann S."/>
            <person name="Boutin S."/>
            <person name="Wagner H."/>
            <person name="Wink M."/>
        </authorList>
    </citation>
    <scope>NUCLEOTIDE SEQUENCE [LARGE SCALE GENOMIC DNA]</scope>
    <source>
        <strain evidence="2 3">473</strain>
    </source>
</reference>
<name>A0A3L9L834_9MICC</name>
<feature type="compositionally biased region" description="Polar residues" evidence="1">
    <location>
        <begin position="1"/>
        <end position="13"/>
    </location>
</feature>